<sequence>MSDYDRWARSAGWESGRVTVRRALARSGGLSVNSPYVHTDPAPQLPEVNQDLSADPTRYPNYHRVPHSLGYNPGETIVFRPTDVANPPPVQDQHQYTSDHTYSNFSSADLPPILFRLEPYHDIFRYGARDIDVPFLYDATTRQQIVTRRGARLRFFSFLPRYISWNVEGALLEFWFRLDHRLEMNDILMRIESGGTGNPAAANARNTFNMRRLRFRNEVGIMAWNDCRTWPVKNDVAYIGSLTPEQICLNTSMIVDVPNRRFLKPVFSDAACTDQVGYMDAGLRFGHFLHSLVTTVPSRRMLAGIMLKHRVQELAILQDRGYRPDNWTTLDRRDEPGWWNDRTAGNRENAEEEREIDELEGSYTHREWMEISVGRNMHVGIAKRAKTRGWTV</sequence>
<evidence type="ECO:0000313" key="1">
    <source>
        <dbReference type="EMBL" id="KAK5951375.1"/>
    </source>
</evidence>
<name>A0AAN8EK54_9EURO</name>
<gene>
    <name evidence="1" type="ORF">OHC33_007431</name>
</gene>
<dbReference type="AlphaFoldDB" id="A0AAN8EK54"/>
<protein>
    <submittedName>
        <fullName evidence="1">Uncharacterized protein</fullName>
    </submittedName>
</protein>
<dbReference type="Proteomes" id="UP001316803">
    <property type="component" value="Unassembled WGS sequence"/>
</dbReference>
<dbReference type="EMBL" id="JAKLMC020000020">
    <property type="protein sequence ID" value="KAK5951375.1"/>
    <property type="molecule type" value="Genomic_DNA"/>
</dbReference>
<comment type="caution">
    <text evidence="1">The sequence shown here is derived from an EMBL/GenBank/DDBJ whole genome shotgun (WGS) entry which is preliminary data.</text>
</comment>
<reference evidence="1 2" key="1">
    <citation type="submission" date="2022-12" db="EMBL/GenBank/DDBJ databases">
        <title>Genomic features and morphological characterization of a novel Knufia sp. strain isolated from spacecraft assembly facility.</title>
        <authorList>
            <person name="Teixeira M."/>
            <person name="Chander A.M."/>
            <person name="Stajich J.E."/>
            <person name="Venkateswaran K."/>
        </authorList>
    </citation>
    <scope>NUCLEOTIDE SEQUENCE [LARGE SCALE GENOMIC DNA]</scope>
    <source>
        <strain evidence="1 2">FJI-L2-BK-P2</strain>
    </source>
</reference>
<proteinExistence type="predicted"/>
<organism evidence="1 2">
    <name type="scientific">Knufia fluminis</name>
    <dbReference type="NCBI Taxonomy" id="191047"/>
    <lineage>
        <taxon>Eukaryota</taxon>
        <taxon>Fungi</taxon>
        <taxon>Dikarya</taxon>
        <taxon>Ascomycota</taxon>
        <taxon>Pezizomycotina</taxon>
        <taxon>Eurotiomycetes</taxon>
        <taxon>Chaetothyriomycetidae</taxon>
        <taxon>Chaetothyriales</taxon>
        <taxon>Trichomeriaceae</taxon>
        <taxon>Knufia</taxon>
    </lineage>
</organism>
<accession>A0AAN8EK54</accession>
<evidence type="ECO:0000313" key="2">
    <source>
        <dbReference type="Proteomes" id="UP001316803"/>
    </source>
</evidence>
<keyword evidence="2" id="KW-1185">Reference proteome</keyword>